<sequence length="394" mass="43223">MSSSIPNIAIIGAGPGGLTLAAILQRNSIPFTVYDLDASPHGRNQGGTLDLHPQGGQLALRAAGLWDEFVKYARPESDVMKVVTPAGKVLWDGNGPNARVVEAGKEYDHRPEIDREKLKKILLEAVEGSRIKWGKKLLEVKEAGEGSYDLVFGDGETERGFDLVVGADGAWSKVRKVLSDEMPFYSGISGVEFWADNADEKHPFVSEFVGAGSMFSFDEGRAIQAQRLGSGTIRTYGNVRVPENFFKECGIDWEKKDQARNEFVERYFGDCADVLKRLLMESGDDLVLRTLYMLPVGFKWEEKRGVTLLGDAAHLMTPFAGVGVNAAMWDGLDLASGIVESVKGGKPLDVVVKEYETEMFSRGEKFAQKTMRGLKGHFSAHGNGHFVERLKGGE</sequence>
<evidence type="ECO:0000256" key="4">
    <source>
        <dbReference type="ARBA" id="ARBA00023033"/>
    </source>
</evidence>
<organism evidence="6 7">
    <name type="scientific">Hyphodiscus hymeniophilus</name>
    <dbReference type="NCBI Taxonomy" id="353542"/>
    <lineage>
        <taxon>Eukaryota</taxon>
        <taxon>Fungi</taxon>
        <taxon>Dikarya</taxon>
        <taxon>Ascomycota</taxon>
        <taxon>Pezizomycotina</taxon>
        <taxon>Leotiomycetes</taxon>
        <taxon>Helotiales</taxon>
        <taxon>Hyphodiscaceae</taxon>
        <taxon>Hyphodiscus</taxon>
    </lineage>
</organism>
<protein>
    <submittedName>
        <fullName evidence="6">Monooxygenase asqM</fullName>
    </submittedName>
</protein>
<dbReference type="Gene3D" id="3.50.50.60">
    <property type="entry name" value="FAD/NAD(P)-binding domain"/>
    <property type="match status" value="1"/>
</dbReference>
<dbReference type="SUPFAM" id="SSF51905">
    <property type="entry name" value="FAD/NAD(P)-binding domain"/>
    <property type="match status" value="1"/>
</dbReference>
<dbReference type="AlphaFoldDB" id="A0A9P7AW83"/>
<dbReference type="PANTHER" id="PTHR46972:SF1">
    <property type="entry name" value="FAD DEPENDENT OXIDOREDUCTASE DOMAIN-CONTAINING PROTEIN"/>
    <property type="match status" value="1"/>
</dbReference>
<gene>
    <name evidence="6" type="ORF">D0Z07_5686</name>
</gene>
<keyword evidence="1" id="KW-0285">Flavoprotein</keyword>
<evidence type="ECO:0000259" key="5">
    <source>
        <dbReference type="Pfam" id="PF01494"/>
    </source>
</evidence>
<comment type="caution">
    <text evidence="6">The sequence shown here is derived from an EMBL/GenBank/DDBJ whole genome shotgun (WGS) entry which is preliminary data.</text>
</comment>
<evidence type="ECO:0000313" key="6">
    <source>
        <dbReference type="EMBL" id="KAG0647971.1"/>
    </source>
</evidence>
<evidence type="ECO:0000256" key="2">
    <source>
        <dbReference type="ARBA" id="ARBA00022827"/>
    </source>
</evidence>
<dbReference type="Pfam" id="PF01494">
    <property type="entry name" value="FAD_binding_3"/>
    <property type="match status" value="1"/>
</dbReference>
<feature type="domain" description="FAD-binding" evidence="5">
    <location>
        <begin position="8"/>
        <end position="368"/>
    </location>
</feature>
<dbReference type="InterPro" id="IPR036188">
    <property type="entry name" value="FAD/NAD-bd_sf"/>
</dbReference>
<name>A0A9P7AW83_9HELO</name>
<dbReference type="PRINTS" id="PR00420">
    <property type="entry name" value="RNGMNOXGNASE"/>
</dbReference>
<evidence type="ECO:0000313" key="7">
    <source>
        <dbReference type="Proteomes" id="UP000785200"/>
    </source>
</evidence>
<proteinExistence type="predicted"/>
<keyword evidence="2" id="KW-0274">FAD</keyword>
<keyword evidence="3" id="KW-0560">Oxidoreductase</keyword>
<accession>A0A9P7AW83</accession>
<dbReference type="EMBL" id="VNKQ01000011">
    <property type="protein sequence ID" value="KAG0647971.1"/>
    <property type="molecule type" value="Genomic_DNA"/>
</dbReference>
<dbReference type="GO" id="GO:0004497">
    <property type="term" value="F:monooxygenase activity"/>
    <property type="evidence" value="ECO:0007669"/>
    <property type="project" value="UniProtKB-KW"/>
</dbReference>
<dbReference type="OrthoDB" id="655030at2759"/>
<keyword evidence="7" id="KW-1185">Reference proteome</keyword>
<evidence type="ECO:0000256" key="3">
    <source>
        <dbReference type="ARBA" id="ARBA00023002"/>
    </source>
</evidence>
<dbReference type="InterPro" id="IPR002938">
    <property type="entry name" value="FAD-bd"/>
</dbReference>
<evidence type="ECO:0000256" key="1">
    <source>
        <dbReference type="ARBA" id="ARBA00022630"/>
    </source>
</evidence>
<dbReference type="PANTHER" id="PTHR46972">
    <property type="entry name" value="MONOOXYGENASE ASQM-RELATED"/>
    <property type="match status" value="1"/>
</dbReference>
<keyword evidence="4 6" id="KW-0503">Monooxygenase</keyword>
<reference evidence="6" key="1">
    <citation type="submission" date="2019-07" db="EMBL/GenBank/DDBJ databases">
        <title>Hyphodiscus hymeniophilus genome sequencing and assembly.</title>
        <authorList>
            <person name="Kramer G."/>
            <person name="Nodwell J."/>
        </authorList>
    </citation>
    <scope>NUCLEOTIDE SEQUENCE</scope>
    <source>
        <strain evidence="6">ATCC 34498</strain>
    </source>
</reference>
<dbReference type="Proteomes" id="UP000785200">
    <property type="component" value="Unassembled WGS sequence"/>
</dbReference>
<dbReference type="GO" id="GO:0071949">
    <property type="term" value="F:FAD binding"/>
    <property type="evidence" value="ECO:0007669"/>
    <property type="project" value="InterPro"/>
</dbReference>